<evidence type="ECO:0000313" key="3">
    <source>
        <dbReference type="EMBL" id="RZF43335.1"/>
    </source>
</evidence>
<sequence>MDDYQGKRTISETTSNTSSSISYKFVDKTESIHMKALGQLTEKIDQILSKIQSLKNVRATMEGSDSNLNKVSDCSIISKVGEVYSKGSIFYNLDSIDNQIGNAHLEMEDILDELKKSKEVLKLEHFVAKKHVLQRESSNCKRKLIRRMVKSDKKIQVDIHRHTRRFKYRKTNKTTRKLKIRIFTVLSKMPQMKNMISENISLKFNEFEYNFKHVSIGDSQMKTEKSTNKTVSNDNEIIVLYKRPIDNMFNDFLPSKDNEYNGATNEPDHNKEFSSDQHEKKDVCLKREIRQRVRTFSDPMIGNYKKIVPTILHAKNSTKSKYITSHRLSREENQPKYRTSNSNIDVNGFHGTKTKICENNKKRMIFCTSGTQTINMEMKRDIGNLNLNEERSSKLDKQLQTNEILYGQGREKFENNKNQINLCESATQTMQLETKGKVDDSNFDQERSSTFHKHLQTTKGGIKNSKRDPPNAEITTPKLIGEPGDRNILQKSKTVASTIEFSPLTIDIENKYRGTKFYSGQSTDIGYNAINVFPIKNGDKKRLKLNHGEKLLKYTLSFIDLKNKTKLLRRVVHSIKHSAERICEKYNESVAKYLARILENASLLYISPSLIFKYYNIIIQTEQIRKKQDLEYSKVLLFEGINSSYKHLIRKKQFQNKTKEHYHQRNKLNTIIDIEKRDSLPQQIHRLKLNNGMENVSRENQFTNNKAFYEEHSTQPGINFPNRFNATQNTEALENNENIVKVDNIQNQISDLVTELNKVERWMEINFERNFYNYRRNSRRMSQLILKTNSNLKRIMNLFKMMNIRMKALSVKQAEIQEFIIRYIKRSKVKNRIDESNSKNLSMKFRRLNNMISLEREFPKEKFENIINEQNDKFSHFHSEVNKLNKIVGKVEEHLAVYMHAIKTLKECVKFHSTKIENIDYVANLNAHQQNSIVNTLNDIEDYINNIDNAIQTSITSLEEDIYTNRYLIETGAKIIMHKINMQNEINEKLDEQIRKQDEDIGIIFTCILDLRKQMDGTTVERQRAQPITRELQEKNPQLHDLLRFVKEKISIQIQINKEFDAILQQHDRRSSHFEKFVNLNLKAQNEINNFVIENYEFLENEIHCLKVYTLSQSMTLNNKIRFCCKEIKYLQKIMNELLESKTLVDMNSSSIFEFRKYIVIGKKKSFLTRFYKSTNNRNLNKFVIVLLSICLISYVVILSLSFDLKCLTL</sequence>
<dbReference type="Proteomes" id="UP000291343">
    <property type="component" value="Unassembled WGS sequence"/>
</dbReference>
<comment type="caution">
    <text evidence="3">The sequence shown here is derived from an EMBL/GenBank/DDBJ whole genome shotgun (WGS) entry which is preliminary data.</text>
</comment>
<keyword evidence="2" id="KW-1133">Transmembrane helix</keyword>
<organism evidence="3 4">
    <name type="scientific">Laodelphax striatellus</name>
    <name type="common">Small brown planthopper</name>
    <name type="synonym">Delphax striatella</name>
    <dbReference type="NCBI Taxonomy" id="195883"/>
    <lineage>
        <taxon>Eukaryota</taxon>
        <taxon>Metazoa</taxon>
        <taxon>Ecdysozoa</taxon>
        <taxon>Arthropoda</taxon>
        <taxon>Hexapoda</taxon>
        <taxon>Insecta</taxon>
        <taxon>Pterygota</taxon>
        <taxon>Neoptera</taxon>
        <taxon>Paraneoptera</taxon>
        <taxon>Hemiptera</taxon>
        <taxon>Auchenorrhyncha</taxon>
        <taxon>Fulgoroidea</taxon>
        <taxon>Delphacidae</taxon>
        <taxon>Criomorphinae</taxon>
        <taxon>Laodelphax</taxon>
    </lineage>
</organism>
<protein>
    <submittedName>
        <fullName evidence="3">Uncharacterized protein</fullName>
    </submittedName>
</protein>
<feature type="region of interest" description="Disordered" evidence="1">
    <location>
        <begin position="452"/>
        <end position="472"/>
    </location>
</feature>
<evidence type="ECO:0000256" key="1">
    <source>
        <dbReference type="SAM" id="MobiDB-lite"/>
    </source>
</evidence>
<dbReference type="InParanoid" id="A0A482XBI6"/>
<evidence type="ECO:0000256" key="2">
    <source>
        <dbReference type="SAM" id="Phobius"/>
    </source>
</evidence>
<keyword evidence="4" id="KW-1185">Reference proteome</keyword>
<name>A0A482XBI6_LAOST</name>
<proteinExistence type="predicted"/>
<feature type="region of interest" description="Disordered" evidence="1">
    <location>
        <begin position="322"/>
        <end position="345"/>
    </location>
</feature>
<dbReference type="EMBL" id="QKKF02012754">
    <property type="protein sequence ID" value="RZF43335.1"/>
    <property type="molecule type" value="Genomic_DNA"/>
</dbReference>
<evidence type="ECO:0000313" key="4">
    <source>
        <dbReference type="Proteomes" id="UP000291343"/>
    </source>
</evidence>
<dbReference type="OrthoDB" id="10559042at2759"/>
<feature type="compositionally biased region" description="Basic and acidic residues" evidence="1">
    <location>
        <begin position="266"/>
        <end position="279"/>
    </location>
</feature>
<keyword evidence="2" id="KW-0472">Membrane</keyword>
<gene>
    <name evidence="3" type="ORF">LSTR_LSTR001596</name>
</gene>
<feature type="compositionally biased region" description="Polar residues" evidence="1">
    <location>
        <begin position="336"/>
        <end position="345"/>
    </location>
</feature>
<keyword evidence="2" id="KW-0812">Transmembrane</keyword>
<dbReference type="AlphaFoldDB" id="A0A482XBI6"/>
<feature type="transmembrane region" description="Helical" evidence="2">
    <location>
        <begin position="1183"/>
        <end position="1203"/>
    </location>
</feature>
<accession>A0A482XBI6</accession>
<feature type="region of interest" description="Disordered" evidence="1">
    <location>
        <begin position="258"/>
        <end position="279"/>
    </location>
</feature>
<reference evidence="3 4" key="1">
    <citation type="journal article" date="2017" name="Gigascience">
        <title>Genome sequence of the small brown planthopper, Laodelphax striatellus.</title>
        <authorList>
            <person name="Zhu J."/>
            <person name="Jiang F."/>
            <person name="Wang X."/>
            <person name="Yang P."/>
            <person name="Bao Y."/>
            <person name="Zhao W."/>
            <person name="Wang W."/>
            <person name="Lu H."/>
            <person name="Wang Q."/>
            <person name="Cui N."/>
            <person name="Li J."/>
            <person name="Chen X."/>
            <person name="Luo L."/>
            <person name="Yu J."/>
            <person name="Kang L."/>
            <person name="Cui F."/>
        </authorList>
    </citation>
    <scope>NUCLEOTIDE SEQUENCE [LARGE SCALE GENOMIC DNA]</scope>
    <source>
        <strain evidence="3">Lst14</strain>
    </source>
</reference>